<name>A0ABU0TFI1_9FLAO</name>
<reference evidence="1 2" key="1">
    <citation type="submission" date="2023-07" db="EMBL/GenBank/DDBJ databases">
        <title>Functional and genomic diversity of the sorghum phyllosphere microbiome.</title>
        <authorList>
            <person name="Shade A."/>
        </authorList>
    </citation>
    <scope>NUCLEOTIDE SEQUENCE [LARGE SCALE GENOMIC DNA]</scope>
    <source>
        <strain evidence="1 2">SORGH_AS_1064</strain>
    </source>
</reference>
<dbReference type="EMBL" id="JAUTAL010000001">
    <property type="protein sequence ID" value="MDQ1095815.1"/>
    <property type="molecule type" value="Genomic_DNA"/>
</dbReference>
<proteinExistence type="predicted"/>
<evidence type="ECO:0000313" key="1">
    <source>
        <dbReference type="EMBL" id="MDQ1095815.1"/>
    </source>
</evidence>
<dbReference type="RefSeq" id="WP_307447165.1">
    <property type="nucleotide sequence ID" value="NZ_JAUTAL010000001.1"/>
</dbReference>
<comment type="caution">
    <text evidence="1">The sequence shown here is derived from an EMBL/GenBank/DDBJ whole genome shotgun (WGS) entry which is preliminary data.</text>
</comment>
<dbReference type="Proteomes" id="UP001225072">
    <property type="component" value="Unassembled WGS sequence"/>
</dbReference>
<accession>A0ABU0TFI1</accession>
<protein>
    <submittedName>
        <fullName evidence="1">Uncharacterized protein</fullName>
    </submittedName>
</protein>
<gene>
    <name evidence="1" type="ORF">QE404_000962</name>
</gene>
<evidence type="ECO:0000313" key="2">
    <source>
        <dbReference type="Proteomes" id="UP001225072"/>
    </source>
</evidence>
<sequence>MKRDINYLKEKFETNDTPEQADFQDWMDSYWHKDEKIPMDNLNIDVSTKADRTAENLSAENIASWKAKLNEPSQITIETSSNIHTNELINGMKMHGKNMVVKNGNANIELQCLQSSEQDFMCTITKAGTGSITIKNGSGVSIKSVDYTNVLNGGVGSTAKLQRIGNDYYLRIFNT</sequence>
<organism evidence="1 2">
    <name type="scientific">Chryseobacterium camelliae</name>
    <dbReference type="NCBI Taxonomy" id="1265445"/>
    <lineage>
        <taxon>Bacteria</taxon>
        <taxon>Pseudomonadati</taxon>
        <taxon>Bacteroidota</taxon>
        <taxon>Flavobacteriia</taxon>
        <taxon>Flavobacteriales</taxon>
        <taxon>Weeksellaceae</taxon>
        <taxon>Chryseobacterium group</taxon>
        <taxon>Chryseobacterium</taxon>
    </lineage>
</organism>
<keyword evidence="2" id="KW-1185">Reference proteome</keyword>